<proteinExistence type="predicted"/>
<organism evidence="1 2">
    <name type="scientific">Peronosclerospora sorghi</name>
    <dbReference type="NCBI Taxonomy" id="230839"/>
    <lineage>
        <taxon>Eukaryota</taxon>
        <taxon>Sar</taxon>
        <taxon>Stramenopiles</taxon>
        <taxon>Oomycota</taxon>
        <taxon>Peronosporomycetes</taxon>
        <taxon>Peronosporales</taxon>
        <taxon>Peronosporaceae</taxon>
        <taxon>Peronosclerospora</taxon>
    </lineage>
</organism>
<accession>A0ACC0WPA5</accession>
<evidence type="ECO:0000313" key="2">
    <source>
        <dbReference type="Proteomes" id="UP001163321"/>
    </source>
</evidence>
<dbReference type="Proteomes" id="UP001163321">
    <property type="component" value="Chromosome 10"/>
</dbReference>
<comment type="caution">
    <text evidence="1">The sequence shown here is derived from an EMBL/GenBank/DDBJ whole genome shotgun (WGS) entry which is preliminary data.</text>
</comment>
<name>A0ACC0WPA5_9STRA</name>
<keyword evidence="2" id="KW-1185">Reference proteome</keyword>
<sequence>MYRLLSEVQAHDNGVLHRDFKYGKLVLNKEWEHLKIFKSSYLHQIVFVVVKLSIFHRSAFSSFILHQSINDSEFITSVQILKLHLHPRFCNGVDVLSFGRHEFARSREILKTSAALFPGEEDRP</sequence>
<evidence type="ECO:0000313" key="1">
    <source>
        <dbReference type="EMBL" id="KAI9920217.1"/>
    </source>
</evidence>
<dbReference type="EMBL" id="CM047589">
    <property type="protein sequence ID" value="KAI9920217.1"/>
    <property type="molecule type" value="Genomic_DNA"/>
</dbReference>
<gene>
    <name evidence="1" type="ORF">PsorP6_015429</name>
</gene>
<protein>
    <submittedName>
        <fullName evidence="1">Uncharacterized protein</fullName>
    </submittedName>
</protein>
<reference evidence="1 2" key="1">
    <citation type="journal article" date="2022" name="bioRxiv">
        <title>The genome of the oomycete Peronosclerospora sorghi, a cosmopolitan pathogen of maize and sorghum, is inflated with dispersed pseudogenes.</title>
        <authorList>
            <person name="Fletcher K."/>
            <person name="Martin F."/>
            <person name="Isakeit T."/>
            <person name="Cavanaugh K."/>
            <person name="Magill C."/>
            <person name="Michelmore R."/>
        </authorList>
    </citation>
    <scope>NUCLEOTIDE SEQUENCE [LARGE SCALE GENOMIC DNA]</scope>
    <source>
        <strain evidence="1">P6</strain>
    </source>
</reference>